<feature type="non-terminal residue" evidence="3">
    <location>
        <position position="165"/>
    </location>
</feature>
<comment type="caution">
    <text evidence="3">The sequence shown here is derived from an EMBL/GenBank/DDBJ whole genome shotgun (WGS) entry which is preliminary data.</text>
</comment>
<dbReference type="AlphaFoldDB" id="T1C5V2"/>
<sequence>RAAATAAAGTAVDDRTTEHASTMPERPAAAPAARDYATVLTREDLQRWLTQLERAELIAFDTETTSLDYMQAQIVGLSFSVEPGKAAYVPLAHDYPGAPVELDRTETLEALRPLLEDPRRAKLGHHLKYDAHVLANHGIALAGMRYDSMLESYVWDSVATRHDMD</sequence>
<dbReference type="GO" id="GO:0008408">
    <property type="term" value="F:3'-5' exonuclease activity"/>
    <property type="evidence" value="ECO:0007669"/>
    <property type="project" value="InterPro"/>
</dbReference>
<protein>
    <submittedName>
        <fullName evidence="3">DNA polymerase I</fullName>
    </submittedName>
</protein>
<evidence type="ECO:0000259" key="2">
    <source>
        <dbReference type="Pfam" id="PF01612"/>
    </source>
</evidence>
<dbReference type="GO" id="GO:0006261">
    <property type="term" value="P:DNA-templated DNA replication"/>
    <property type="evidence" value="ECO:0007669"/>
    <property type="project" value="InterPro"/>
</dbReference>
<evidence type="ECO:0000313" key="3">
    <source>
        <dbReference type="EMBL" id="EQD60649.1"/>
    </source>
</evidence>
<name>T1C5V2_9ZZZZ</name>
<dbReference type="CDD" id="cd06139">
    <property type="entry name" value="DNA_polA_I_Ecoli_like_exo"/>
    <property type="match status" value="1"/>
</dbReference>
<dbReference type="Gene3D" id="3.30.420.10">
    <property type="entry name" value="Ribonuclease H-like superfamily/Ribonuclease H"/>
    <property type="match status" value="1"/>
</dbReference>
<dbReference type="InterPro" id="IPR002562">
    <property type="entry name" value="3'-5'_exonuclease_dom"/>
</dbReference>
<dbReference type="InterPro" id="IPR012337">
    <property type="entry name" value="RNaseH-like_sf"/>
</dbReference>
<proteinExistence type="predicted"/>
<dbReference type="EMBL" id="AUZZ01002395">
    <property type="protein sequence ID" value="EQD60649.1"/>
    <property type="molecule type" value="Genomic_DNA"/>
</dbReference>
<organism evidence="3">
    <name type="scientific">mine drainage metagenome</name>
    <dbReference type="NCBI Taxonomy" id="410659"/>
    <lineage>
        <taxon>unclassified sequences</taxon>
        <taxon>metagenomes</taxon>
        <taxon>ecological metagenomes</taxon>
    </lineage>
</organism>
<dbReference type="InterPro" id="IPR036397">
    <property type="entry name" value="RNaseH_sf"/>
</dbReference>
<feature type="domain" description="3'-5' exonuclease" evidence="2">
    <location>
        <begin position="36"/>
        <end position="157"/>
    </location>
</feature>
<dbReference type="PANTHER" id="PTHR10133">
    <property type="entry name" value="DNA POLYMERASE I"/>
    <property type="match status" value="1"/>
</dbReference>
<dbReference type="Pfam" id="PF01612">
    <property type="entry name" value="DNA_pol_A_exo1"/>
    <property type="match status" value="1"/>
</dbReference>
<feature type="compositionally biased region" description="Low complexity" evidence="1">
    <location>
        <begin position="1"/>
        <end position="11"/>
    </location>
</feature>
<evidence type="ECO:0000256" key="1">
    <source>
        <dbReference type="SAM" id="MobiDB-lite"/>
    </source>
</evidence>
<reference evidence="3" key="2">
    <citation type="journal article" date="2014" name="ISME J.">
        <title>Microbial stratification in low pH oxic and suboxic macroscopic growths along an acid mine drainage.</title>
        <authorList>
            <person name="Mendez-Garcia C."/>
            <person name="Mesa V."/>
            <person name="Sprenger R.R."/>
            <person name="Richter M."/>
            <person name="Diez M.S."/>
            <person name="Solano J."/>
            <person name="Bargiela R."/>
            <person name="Golyshina O.V."/>
            <person name="Manteca A."/>
            <person name="Ramos J.L."/>
            <person name="Gallego J.R."/>
            <person name="Llorente I."/>
            <person name="Martins Dos Santos V.A."/>
            <person name="Jensen O.N."/>
            <person name="Pelaez A.I."/>
            <person name="Sanchez J."/>
            <person name="Ferrer M."/>
        </authorList>
    </citation>
    <scope>NUCLEOTIDE SEQUENCE</scope>
</reference>
<dbReference type="GO" id="GO:0003676">
    <property type="term" value="F:nucleic acid binding"/>
    <property type="evidence" value="ECO:0007669"/>
    <property type="project" value="InterPro"/>
</dbReference>
<accession>T1C5V2</accession>
<dbReference type="InterPro" id="IPR002298">
    <property type="entry name" value="DNA_polymerase_A"/>
</dbReference>
<feature type="region of interest" description="Disordered" evidence="1">
    <location>
        <begin position="1"/>
        <end position="33"/>
    </location>
</feature>
<reference evidence="3" key="1">
    <citation type="submission" date="2013-08" db="EMBL/GenBank/DDBJ databases">
        <authorList>
            <person name="Mendez C."/>
            <person name="Richter M."/>
            <person name="Ferrer M."/>
            <person name="Sanchez J."/>
        </authorList>
    </citation>
    <scope>NUCLEOTIDE SEQUENCE</scope>
</reference>
<dbReference type="GO" id="GO:0006302">
    <property type="term" value="P:double-strand break repair"/>
    <property type="evidence" value="ECO:0007669"/>
    <property type="project" value="TreeGrafter"/>
</dbReference>
<dbReference type="SUPFAM" id="SSF53098">
    <property type="entry name" value="Ribonuclease H-like"/>
    <property type="match status" value="1"/>
</dbReference>
<feature type="non-terminal residue" evidence="3">
    <location>
        <position position="1"/>
    </location>
</feature>
<dbReference type="GO" id="GO:0003887">
    <property type="term" value="F:DNA-directed DNA polymerase activity"/>
    <property type="evidence" value="ECO:0007669"/>
    <property type="project" value="InterPro"/>
</dbReference>
<dbReference type="PANTHER" id="PTHR10133:SF27">
    <property type="entry name" value="DNA POLYMERASE NU"/>
    <property type="match status" value="1"/>
</dbReference>
<gene>
    <name evidence="3" type="ORF">B2A_03579</name>
</gene>